<feature type="region of interest" description="Disordered" evidence="18">
    <location>
        <begin position="510"/>
        <end position="543"/>
    </location>
</feature>
<organism evidence="20 21">
    <name type="scientific">Drechslerella stenobrocha 248</name>
    <dbReference type="NCBI Taxonomy" id="1043628"/>
    <lineage>
        <taxon>Eukaryota</taxon>
        <taxon>Fungi</taxon>
        <taxon>Dikarya</taxon>
        <taxon>Ascomycota</taxon>
        <taxon>Pezizomycotina</taxon>
        <taxon>Orbiliomycetes</taxon>
        <taxon>Orbiliales</taxon>
        <taxon>Orbiliaceae</taxon>
        <taxon>Drechslerella</taxon>
    </lineage>
</organism>
<dbReference type="Proteomes" id="UP000024837">
    <property type="component" value="Unassembled WGS sequence"/>
</dbReference>
<evidence type="ECO:0000256" key="3">
    <source>
        <dbReference type="ARBA" id="ARBA00009574"/>
    </source>
</evidence>
<protein>
    <recommendedName>
        <fullName evidence="5">Autophagy-related protein 14</fullName>
        <ecNumber evidence="4">6.1.1.21</ecNumber>
    </recommendedName>
    <alternativeName>
        <fullName evidence="16">Histidine--tRNA ligase, mitochondrial</fullName>
    </alternativeName>
    <alternativeName>
        <fullName evidence="13">Histidyl-tRNA synthetase</fullName>
    </alternativeName>
</protein>
<dbReference type="GO" id="GO:0003723">
    <property type="term" value="F:RNA binding"/>
    <property type="evidence" value="ECO:0007669"/>
    <property type="project" value="TreeGrafter"/>
</dbReference>
<evidence type="ECO:0000256" key="1">
    <source>
        <dbReference type="ARBA" id="ARBA00004496"/>
    </source>
</evidence>
<keyword evidence="12" id="KW-0030">Aminoacyl-tRNA synthetase</keyword>
<keyword evidence="7" id="KW-0436">Ligase</keyword>
<sequence length="1119" mass="122869">MGKQQITLKTVKGSRDWAGVDIAVRDKIFEKITTTFKKHGAVSLDTPVFELKEVLAGKYGEDSKLIYDLADQGGEISSLRYDLTVPFARWLAMNPTVTSIKRYHLAKVYRRDQPAVSKGRMREFYQCDFDIAGTYDSMLPDAEILRIAVEILDGLNIGEYTIKLNHRQILDGLFEVCGVPEDKIRPISSAVDKLDKSPWEEVRKEMTEQKGLDPEVADKIGGFVLKKGGRDLLEELEQTESLAANETIKKGLADLRTLFDYLDVFEVTPKISFDLSLARGLDYYTGVIYEVVTELSAPPSASQNPTVASSSKGKKKARVNKNDPDADRSDDDTVGVGSIAAGGRYDELVGMFSGKGKIPCVGISFGVDRIYSIIRKRLENSTAVLRSNDVDIYVMAMPEGSGENKNGFLKERMAIAKRLWEGGIKAEFLYKSCPKMQVQFKAAEVAGVPFAVIIFNEQLGLDTVRIKELGLPDGHPEKEGVAVAVNDLVEEVKKRLKTTGGIEQYISRISLDDGQEKQTQPPSNALQAGSPTPSPDPRAAAASENLVQLARSRSLCLTSSRPTARLPAATLPPSPPTTHPPRLLARLREPRTGSEPPLAGVAGRPSKADDSSPPRPTAPPAPTGPCQICERQLPKLTCRDCVREKLYPLRYESISVIMGNKALEEAVEHGASNATECGRHMSAASEKQALENTIAGVNDRLAELRTDLERHRKYLANLRSENDRRRQLLKETRNVLAHNRDISVEKVRKDIRLTTTKWNTLYERTAESRVFLCREIAGLKLLRQRRRKKAVEYMLNSVVVPDIRHIYSLNPNSITVALGHLSRIAVLIASYLGLKLPCEIVLPARDAPSATIRHPRFSRARPLSTTLPLPQLHSSDSEQYAMFIEGVSMLVYNVAWLCWSQGLEEAGAEIEEVWQPGRNLYRLLLCTPTKHHAALVQWSEALGDTASTSPPAATAAQQQGKKPQAVNMFLGRVNHSSAHSFLNSPQGLQHMARWKITLNVVIDRTKHLLVSETSNAEWDLIENEIEEDPAAKFISELGEFREDERGGVAAKSPSPPPAKATAIPISVKKNGLGIPAVGNGSPGIIGSSPGSGSSSVGKRSAGKGGKETSMGGWTKLSRG</sequence>
<feature type="compositionally biased region" description="Pro residues" evidence="18">
    <location>
        <begin position="613"/>
        <end position="623"/>
    </location>
</feature>
<evidence type="ECO:0000313" key="20">
    <source>
        <dbReference type="EMBL" id="EWC45227.1"/>
    </source>
</evidence>
<evidence type="ECO:0000256" key="8">
    <source>
        <dbReference type="ARBA" id="ARBA00022741"/>
    </source>
</evidence>
<feature type="region of interest" description="Disordered" evidence="18">
    <location>
        <begin position="558"/>
        <end position="625"/>
    </location>
</feature>
<dbReference type="HOGENOM" id="CLU_280599_0_0_1"/>
<feature type="coiled-coil region" evidence="17">
    <location>
        <begin position="687"/>
        <end position="735"/>
    </location>
</feature>
<dbReference type="PANTHER" id="PTHR11476:SF7">
    <property type="entry name" value="HISTIDINE--TRNA LIGASE"/>
    <property type="match status" value="1"/>
</dbReference>
<dbReference type="GO" id="GO:0005829">
    <property type="term" value="C:cytosol"/>
    <property type="evidence" value="ECO:0007669"/>
    <property type="project" value="TreeGrafter"/>
</dbReference>
<feature type="compositionally biased region" description="Pro residues" evidence="18">
    <location>
        <begin position="570"/>
        <end position="579"/>
    </location>
</feature>
<evidence type="ECO:0000256" key="9">
    <source>
        <dbReference type="ARBA" id="ARBA00022840"/>
    </source>
</evidence>
<feature type="domain" description="Aminoacyl-transfer RNA synthetases class-II family profile" evidence="19">
    <location>
        <begin position="1"/>
        <end position="398"/>
    </location>
</feature>
<dbReference type="AlphaFoldDB" id="W7HYH8"/>
<dbReference type="GO" id="GO:0004821">
    <property type="term" value="F:histidine-tRNA ligase activity"/>
    <property type="evidence" value="ECO:0007669"/>
    <property type="project" value="UniProtKB-EC"/>
</dbReference>
<dbReference type="PROSITE" id="PS50862">
    <property type="entry name" value="AA_TRNA_LIGASE_II"/>
    <property type="match status" value="1"/>
</dbReference>
<feature type="compositionally biased region" description="Polar residues" evidence="18">
    <location>
        <begin position="517"/>
        <end position="531"/>
    </location>
</feature>
<evidence type="ECO:0000256" key="4">
    <source>
        <dbReference type="ARBA" id="ARBA00012815"/>
    </source>
</evidence>
<keyword evidence="8" id="KW-0547">Nucleotide-binding</keyword>
<gene>
    <name evidence="20" type="ORF">DRE_05954</name>
</gene>
<dbReference type="InterPro" id="IPR006195">
    <property type="entry name" value="aa-tRNA-synth_II"/>
</dbReference>
<comment type="subcellular location">
    <subcellularLocation>
        <location evidence="1">Cytoplasm</location>
    </subcellularLocation>
</comment>
<evidence type="ECO:0000256" key="16">
    <source>
        <dbReference type="ARBA" id="ARBA00067413"/>
    </source>
</evidence>
<evidence type="ECO:0000256" key="18">
    <source>
        <dbReference type="SAM" id="MobiDB-lite"/>
    </source>
</evidence>
<keyword evidence="11 17" id="KW-0175">Coiled coil</keyword>
<proteinExistence type="inferred from homology"/>
<evidence type="ECO:0000256" key="5">
    <source>
        <dbReference type="ARBA" id="ARBA00013807"/>
    </source>
</evidence>
<dbReference type="GO" id="GO:0005739">
    <property type="term" value="C:mitochondrion"/>
    <property type="evidence" value="ECO:0007669"/>
    <property type="project" value="TreeGrafter"/>
</dbReference>
<dbReference type="PANTHER" id="PTHR11476">
    <property type="entry name" value="HISTIDYL-TRNA SYNTHETASE"/>
    <property type="match status" value="1"/>
</dbReference>
<evidence type="ECO:0000256" key="12">
    <source>
        <dbReference type="ARBA" id="ARBA00023146"/>
    </source>
</evidence>
<dbReference type="GO" id="GO:0032991">
    <property type="term" value="C:protein-containing complex"/>
    <property type="evidence" value="ECO:0007669"/>
    <property type="project" value="UniProtKB-ARBA"/>
</dbReference>
<dbReference type="Pfam" id="PF03129">
    <property type="entry name" value="HGTP_anticodon"/>
    <property type="match status" value="1"/>
</dbReference>
<evidence type="ECO:0000313" key="21">
    <source>
        <dbReference type="Proteomes" id="UP000024837"/>
    </source>
</evidence>
<feature type="compositionally biased region" description="Low complexity" evidence="18">
    <location>
        <begin position="1077"/>
        <end position="1099"/>
    </location>
</feature>
<evidence type="ECO:0000256" key="6">
    <source>
        <dbReference type="ARBA" id="ARBA00022490"/>
    </source>
</evidence>
<dbReference type="SUPFAM" id="SSF55681">
    <property type="entry name" value="Class II aaRS and biotin synthetases"/>
    <property type="match status" value="1"/>
</dbReference>
<evidence type="ECO:0000259" key="19">
    <source>
        <dbReference type="PROSITE" id="PS50862"/>
    </source>
</evidence>
<dbReference type="InterPro" id="IPR036621">
    <property type="entry name" value="Anticodon-bd_dom_sf"/>
</dbReference>
<dbReference type="GO" id="GO:0032543">
    <property type="term" value="P:mitochondrial translation"/>
    <property type="evidence" value="ECO:0007669"/>
    <property type="project" value="TreeGrafter"/>
</dbReference>
<dbReference type="EMBL" id="KI966429">
    <property type="protein sequence ID" value="EWC45227.1"/>
    <property type="molecule type" value="Genomic_DNA"/>
</dbReference>
<evidence type="ECO:0000256" key="17">
    <source>
        <dbReference type="SAM" id="Coils"/>
    </source>
</evidence>
<feature type="region of interest" description="Disordered" evidence="18">
    <location>
        <begin position="298"/>
        <end position="334"/>
    </location>
</feature>
<evidence type="ECO:0000256" key="2">
    <source>
        <dbReference type="ARBA" id="ARBA00008226"/>
    </source>
</evidence>
<dbReference type="InterPro" id="IPR045864">
    <property type="entry name" value="aa-tRNA-synth_II/BPL/LPL"/>
</dbReference>
<name>W7HYH8_9PEZI</name>
<dbReference type="OrthoDB" id="1906957at2759"/>
<dbReference type="FunFam" id="3.30.930.10:FF:000021">
    <property type="entry name" value="Probable histidine--tRNA ligase, mitochondrial"/>
    <property type="match status" value="1"/>
</dbReference>
<keyword evidence="6" id="KW-0963">Cytoplasm</keyword>
<keyword evidence="10" id="KW-0648">Protein biosynthesis</keyword>
<dbReference type="EC" id="6.1.1.21" evidence="4"/>
<comment type="similarity">
    <text evidence="3">Belongs to the ATG14 family.</text>
</comment>
<dbReference type="Gene3D" id="3.40.50.800">
    <property type="entry name" value="Anticodon-binding domain"/>
    <property type="match status" value="1"/>
</dbReference>
<dbReference type="FunFam" id="3.40.50.800:FF:000015">
    <property type="entry name" value="Histidyl-tRNA synthetase, mitochondrial"/>
    <property type="match status" value="1"/>
</dbReference>
<evidence type="ECO:0000256" key="7">
    <source>
        <dbReference type="ARBA" id="ARBA00022598"/>
    </source>
</evidence>
<evidence type="ECO:0000256" key="14">
    <source>
        <dbReference type="ARBA" id="ARBA00047639"/>
    </source>
</evidence>
<evidence type="ECO:0000256" key="11">
    <source>
        <dbReference type="ARBA" id="ARBA00023054"/>
    </source>
</evidence>
<comment type="catalytic activity">
    <reaction evidence="14">
        <text>tRNA(His) + L-histidine + ATP = L-histidyl-tRNA(His) + AMP + diphosphate + H(+)</text>
        <dbReference type="Rhea" id="RHEA:17313"/>
        <dbReference type="Rhea" id="RHEA-COMP:9665"/>
        <dbReference type="Rhea" id="RHEA-COMP:9689"/>
        <dbReference type="ChEBI" id="CHEBI:15378"/>
        <dbReference type="ChEBI" id="CHEBI:30616"/>
        <dbReference type="ChEBI" id="CHEBI:33019"/>
        <dbReference type="ChEBI" id="CHEBI:57595"/>
        <dbReference type="ChEBI" id="CHEBI:78442"/>
        <dbReference type="ChEBI" id="CHEBI:78527"/>
        <dbReference type="ChEBI" id="CHEBI:456215"/>
        <dbReference type="EC" id="6.1.1.21"/>
    </reaction>
</comment>
<dbReference type="CDD" id="cd00773">
    <property type="entry name" value="HisRS-like_core"/>
    <property type="match status" value="1"/>
</dbReference>
<keyword evidence="21" id="KW-1185">Reference proteome</keyword>
<dbReference type="GO" id="GO:0006427">
    <property type="term" value="P:histidyl-tRNA aminoacylation"/>
    <property type="evidence" value="ECO:0007669"/>
    <property type="project" value="TreeGrafter"/>
</dbReference>
<accession>W7HYH8</accession>
<dbReference type="GO" id="GO:0005524">
    <property type="term" value="F:ATP binding"/>
    <property type="evidence" value="ECO:0007669"/>
    <property type="project" value="UniProtKB-KW"/>
</dbReference>
<comment type="function">
    <text evidence="15">Catalyzes the aminoacylation of histidyl-tRNA in both the cytoplasm and the mitochondrion.</text>
</comment>
<comment type="similarity">
    <text evidence="2">Belongs to the class-II aminoacyl-tRNA synthetase family.</text>
</comment>
<dbReference type="SUPFAM" id="SSF52954">
    <property type="entry name" value="Class II aaRS ABD-related"/>
    <property type="match status" value="1"/>
</dbReference>
<keyword evidence="9" id="KW-0067">ATP-binding</keyword>
<evidence type="ECO:0000256" key="13">
    <source>
        <dbReference type="ARBA" id="ARBA00030619"/>
    </source>
</evidence>
<evidence type="ECO:0000256" key="10">
    <source>
        <dbReference type="ARBA" id="ARBA00022917"/>
    </source>
</evidence>
<feature type="compositionally biased region" description="Polar residues" evidence="18">
    <location>
        <begin position="299"/>
        <end position="311"/>
    </location>
</feature>
<dbReference type="InterPro" id="IPR004154">
    <property type="entry name" value="Anticodon-bd"/>
</dbReference>
<reference evidence="20 21" key="1">
    <citation type="submission" date="2013-05" db="EMBL/GenBank/DDBJ databases">
        <title>Drechslerella stenobrocha genome reveals carnivorous origination and mechanical trapping mechanism of predatory fungi.</title>
        <authorList>
            <person name="Liu X."/>
            <person name="Zhang W."/>
            <person name="Liu K."/>
        </authorList>
    </citation>
    <scope>NUCLEOTIDE SEQUENCE [LARGE SCALE GENOMIC DNA]</scope>
    <source>
        <strain evidence="20 21">248</strain>
    </source>
</reference>
<dbReference type="Pfam" id="PF13393">
    <property type="entry name" value="tRNA-synt_His"/>
    <property type="match status" value="1"/>
</dbReference>
<dbReference type="Gene3D" id="3.30.930.10">
    <property type="entry name" value="Bira Bifunctional Protein, Domain 2"/>
    <property type="match status" value="1"/>
</dbReference>
<dbReference type="InterPro" id="IPR041715">
    <property type="entry name" value="HisRS-like_core"/>
</dbReference>
<evidence type="ECO:0000256" key="15">
    <source>
        <dbReference type="ARBA" id="ARBA00058343"/>
    </source>
</evidence>
<dbReference type="Pfam" id="PF10186">
    <property type="entry name" value="ATG14"/>
    <property type="match status" value="1"/>
</dbReference>
<feature type="region of interest" description="Disordered" evidence="18">
    <location>
        <begin position="1076"/>
        <end position="1119"/>
    </location>
</feature>
<dbReference type="InterPro" id="IPR018791">
    <property type="entry name" value="UV_resistance/autophagy_Atg14"/>
</dbReference>